<proteinExistence type="predicted"/>
<keyword evidence="1" id="KW-0472">Membrane</keyword>
<dbReference type="AlphaFoldDB" id="A0A4Y6UAG2"/>
<organism evidence="2 3">
    <name type="scientific">Formicincola oecophyllae</name>
    <dbReference type="NCBI Taxonomy" id="2558361"/>
    <lineage>
        <taxon>Bacteria</taxon>
        <taxon>Pseudomonadati</taxon>
        <taxon>Pseudomonadota</taxon>
        <taxon>Alphaproteobacteria</taxon>
        <taxon>Acetobacterales</taxon>
        <taxon>Acetobacteraceae</taxon>
        <taxon>Formicincola</taxon>
    </lineage>
</organism>
<dbReference type="Pfam" id="PF02325">
    <property type="entry name" value="CCB3_YggT"/>
    <property type="match status" value="1"/>
</dbReference>
<protein>
    <submittedName>
        <fullName evidence="2">YggT family protein</fullName>
    </submittedName>
</protein>
<feature type="transmembrane region" description="Helical" evidence="1">
    <location>
        <begin position="47"/>
        <end position="66"/>
    </location>
</feature>
<dbReference type="EMBL" id="CP038231">
    <property type="protein sequence ID" value="QDH13568.1"/>
    <property type="molecule type" value="Genomic_DNA"/>
</dbReference>
<keyword evidence="3" id="KW-1185">Reference proteome</keyword>
<gene>
    <name evidence="2" type="ORF">E3E12_04440</name>
</gene>
<evidence type="ECO:0000256" key="1">
    <source>
        <dbReference type="SAM" id="Phobius"/>
    </source>
</evidence>
<dbReference type="OrthoDB" id="9814445at2"/>
<dbReference type="KEGG" id="swf:E3E12_04440"/>
<dbReference type="Proteomes" id="UP000318709">
    <property type="component" value="Chromosome"/>
</dbReference>
<evidence type="ECO:0000313" key="2">
    <source>
        <dbReference type="EMBL" id="QDH13568.1"/>
    </source>
</evidence>
<name>A0A4Y6UAG2_9PROT</name>
<feature type="transmembrane region" description="Helical" evidence="1">
    <location>
        <begin position="78"/>
        <end position="98"/>
    </location>
</feature>
<dbReference type="InterPro" id="IPR003425">
    <property type="entry name" value="CCB3/YggT"/>
</dbReference>
<dbReference type="GO" id="GO:0016020">
    <property type="term" value="C:membrane"/>
    <property type="evidence" value="ECO:0007669"/>
    <property type="project" value="InterPro"/>
</dbReference>
<keyword evidence="1" id="KW-1133">Transmembrane helix</keyword>
<keyword evidence="1" id="KW-0812">Transmembrane</keyword>
<accession>A0A4Y6UAG2</accession>
<sequence length="108" mass="12067">MRMPVSFLALYIQLLPIILDILQVYAWIVILYCLLSMAIGYQVLGPLTRLGIALYNVLGWLVEPALRPIQALLPNTGAFDFSPVILLLVVDMVIPWLLRVGLQALYAS</sequence>
<reference evidence="2 3" key="1">
    <citation type="submission" date="2019-03" db="EMBL/GenBank/DDBJ databases">
        <title>The complete genome sequence of Swingsia_sp. F3b2 LMG30590(T).</title>
        <authorList>
            <person name="Chua K.-O."/>
            <person name="Chan K.-G."/>
            <person name="See-Too W.-S."/>
        </authorList>
    </citation>
    <scope>NUCLEOTIDE SEQUENCE [LARGE SCALE GENOMIC DNA]</scope>
    <source>
        <strain evidence="2 3">F3b2</strain>
    </source>
</reference>
<feature type="transmembrane region" description="Helical" evidence="1">
    <location>
        <begin position="12"/>
        <end position="35"/>
    </location>
</feature>
<evidence type="ECO:0000313" key="3">
    <source>
        <dbReference type="Proteomes" id="UP000318709"/>
    </source>
</evidence>